<keyword evidence="9" id="KW-1185">Reference proteome</keyword>
<keyword evidence="2 6" id="KW-0812">Transmembrane</keyword>
<keyword evidence="4 6" id="KW-0472">Membrane</keyword>
<evidence type="ECO:0000256" key="1">
    <source>
        <dbReference type="ARBA" id="ARBA00004141"/>
    </source>
</evidence>
<evidence type="ECO:0000256" key="2">
    <source>
        <dbReference type="ARBA" id="ARBA00022692"/>
    </source>
</evidence>
<feature type="domain" description="Major facilitator superfamily (MFS) profile" evidence="7">
    <location>
        <begin position="130"/>
        <end position="580"/>
    </location>
</feature>
<evidence type="ECO:0000256" key="3">
    <source>
        <dbReference type="ARBA" id="ARBA00022989"/>
    </source>
</evidence>
<dbReference type="InterPro" id="IPR020846">
    <property type="entry name" value="MFS_dom"/>
</dbReference>
<evidence type="ECO:0000256" key="4">
    <source>
        <dbReference type="ARBA" id="ARBA00023136"/>
    </source>
</evidence>
<dbReference type="CDD" id="cd17323">
    <property type="entry name" value="MFS_Tpo1_MDR_like"/>
    <property type="match status" value="1"/>
</dbReference>
<dbReference type="Gene3D" id="1.20.1250.20">
    <property type="entry name" value="MFS general substrate transporter like domains"/>
    <property type="match status" value="1"/>
</dbReference>
<sequence length="600" mass="65804">MGQDHNRESSEKKELNSIQDSDSSGQQQIKPSKEHDPSAFTHDNPNRTPSSSSSSSQDTLEDTETHAHDPQIPSLPSHPQPSTRSTTIPIPIPIPVPVPRNKRRGLLAHFCLMDEVTNPYNYTRPQKWTVTFIVSLAGAAAPMGSSIILPALVSITHDFSSTPSTANLSLAMYMLSMSIFPLWWSAFSETWGRRTIYVVSFALFVVFNVLAAVSGDMGVFIVMRMLAGGAAASVQAVGGGTIADVWAVKERGAAMGIFYLGPLCGPLLSPIIGGAFAQTLGWRSAQWFLAIFGAFLVVFIVFALPETLRQRKALGVEAEHEAVVEVGGTDENGNTRLELTRTTTKQSVQVKTRKYWVMARRALIDPLRVVLYLQFPAVAILVAYASVTFAELYVLNVSVQQNFSGAPFNYGPVIVGCLYLPNSAGYFLSSIFGGRWVDRIMHREARKAGRYDANGRLVFLPEDRMKENAWLGMILYPFSLLAYGWFAQYKINVAAALVANFFFGLGSMLIFALVTTMLTEFMPRKASSGIALNNFVRNIFSCVGSIVTEPLIVAIGNGPLFSGMCVIALVAGVACMWSLKKFGPRWRIVMDQRLHKVMGD</sequence>
<feature type="compositionally biased region" description="Basic and acidic residues" evidence="5">
    <location>
        <begin position="1"/>
        <end position="15"/>
    </location>
</feature>
<feature type="transmembrane region" description="Helical" evidence="6">
    <location>
        <begin position="196"/>
        <end position="215"/>
    </location>
</feature>
<dbReference type="PROSITE" id="PS50850">
    <property type="entry name" value="MFS"/>
    <property type="match status" value="1"/>
</dbReference>
<dbReference type="InterPro" id="IPR011701">
    <property type="entry name" value="MFS"/>
</dbReference>
<evidence type="ECO:0000256" key="5">
    <source>
        <dbReference type="SAM" id="MobiDB-lite"/>
    </source>
</evidence>
<protein>
    <recommendedName>
        <fullName evidence="7">Major facilitator superfamily (MFS) profile domain-containing protein</fullName>
    </recommendedName>
</protein>
<feature type="transmembrane region" description="Helical" evidence="6">
    <location>
        <begin position="165"/>
        <end position="184"/>
    </location>
</feature>
<feature type="region of interest" description="Disordered" evidence="5">
    <location>
        <begin position="1"/>
        <end position="95"/>
    </location>
</feature>
<dbReference type="Pfam" id="PF07690">
    <property type="entry name" value="MFS_1"/>
    <property type="match status" value="1"/>
</dbReference>
<keyword evidence="3 6" id="KW-1133">Transmembrane helix</keyword>
<feature type="transmembrane region" description="Helical" evidence="6">
    <location>
        <begin position="561"/>
        <end position="579"/>
    </location>
</feature>
<evidence type="ECO:0000256" key="6">
    <source>
        <dbReference type="SAM" id="Phobius"/>
    </source>
</evidence>
<feature type="transmembrane region" description="Helical" evidence="6">
    <location>
        <begin position="493"/>
        <end position="514"/>
    </location>
</feature>
<accession>A0A139H4E5</accession>
<dbReference type="Proteomes" id="UP000070133">
    <property type="component" value="Unassembled WGS sequence"/>
</dbReference>
<evidence type="ECO:0000313" key="8">
    <source>
        <dbReference type="EMBL" id="KXS97355.1"/>
    </source>
</evidence>
<organism evidence="8 9">
    <name type="scientific">Pseudocercospora eumusae</name>
    <dbReference type="NCBI Taxonomy" id="321146"/>
    <lineage>
        <taxon>Eukaryota</taxon>
        <taxon>Fungi</taxon>
        <taxon>Dikarya</taxon>
        <taxon>Ascomycota</taxon>
        <taxon>Pezizomycotina</taxon>
        <taxon>Dothideomycetes</taxon>
        <taxon>Dothideomycetidae</taxon>
        <taxon>Mycosphaerellales</taxon>
        <taxon>Mycosphaerellaceae</taxon>
        <taxon>Pseudocercospora</taxon>
    </lineage>
</organism>
<feature type="transmembrane region" description="Helical" evidence="6">
    <location>
        <begin position="221"/>
        <end position="245"/>
    </location>
</feature>
<dbReference type="AlphaFoldDB" id="A0A139H4E5"/>
<dbReference type="SUPFAM" id="SSF103473">
    <property type="entry name" value="MFS general substrate transporter"/>
    <property type="match status" value="1"/>
</dbReference>
<feature type="transmembrane region" description="Helical" evidence="6">
    <location>
        <begin position="369"/>
        <end position="390"/>
    </location>
</feature>
<comment type="caution">
    <text evidence="8">The sequence shown here is derived from an EMBL/GenBank/DDBJ whole genome shotgun (WGS) entry which is preliminary data.</text>
</comment>
<evidence type="ECO:0000259" key="7">
    <source>
        <dbReference type="PROSITE" id="PS50850"/>
    </source>
</evidence>
<gene>
    <name evidence="8" type="ORF">AC578_10727</name>
</gene>
<feature type="transmembrane region" description="Helical" evidence="6">
    <location>
        <begin position="257"/>
        <end position="278"/>
    </location>
</feature>
<feature type="transmembrane region" description="Helical" evidence="6">
    <location>
        <begin position="410"/>
        <end position="437"/>
    </location>
</feature>
<dbReference type="PANTHER" id="PTHR23502:SF5">
    <property type="entry name" value="QUINIDINE RESISTANCE PROTEIN 3"/>
    <property type="match status" value="1"/>
</dbReference>
<feature type="transmembrane region" description="Helical" evidence="6">
    <location>
        <begin position="535"/>
        <end position="555"/>
    </location>
</feature>
<dbReference type="GO" id="GO:0005886">
    <property type="term" value="C:plasma membrane"/>
    <property type="evidence" value="ECO:0007669"/>
    <property type="project" value="TreeGrafter"/>
</dbReference>
<feature type="transmembrane region" description="Helical" evidence="6">
    <location>
        <begin position="469"/>
        <end position="487"/>
    </location>
</feature>
<feature type="transmembrane region" description="Helical" evidence="6">
    <location>
        <begin position="284"/>
        <end position="304"/>
    </location>
</feature>
<comment type="subcellular location">
    <subcellularLocation>
        <location evidence="1">Membrane</location>
        <topology evidence="1">Multi-pass membrane protein</topology>
    </subcellularLocation>
</comment>
<proteinExistence type="predicted"/>
<dbReference type="PANTHER" id="PTHR23502">
    <property type="entry name" value="MAJOR FACILITATOR SUPERFAMILY"/>
    <property type="match status" value="1"/>
</dbReference>
<evidence type="ECO:0000313" key="9">
    <source>
        <dbReference type="Proteomes" id="UP000070133"/>
    </source>
</evidence>
<feature type="transmembrane region" description="Helical" evidence="6">
    <location>
        <begin position="130"/>
        <end position="153"/>
    </location>
</feature>
<dbReference type="InterPro" id="IPR036259">
    <property type="entry name" value="MFS_trans_sf"/>
</dbReference>
<feature type="compositionally biased region" description="Low complexity" evidence="5">
    <location>
        <begin position="17"/>
        <end position="29"/>
    </location>
</feature>
<reference evidence="8 9" key="1">
    <citation type="submission" date="2015-07" db="EMBL/GenBank/DDBJ databases">
        <title>Comparative genomics of the Sigatoka disease complex on banana suggests a link between parallel evolutionary changes in Pseudocercospora fijiensis and Pseudocercospora eumusae and increased virulence on the banana host.</title>
        <authorList>
            <person name="Chang T.-C."/>
            <person name="Salvucci A."/>
            <person name="Crous P.W."/>
            <person name="Stergiopoulos I."/>
        </authorList>
    </citation>
    <scope>NUCLEOTIDE SEQUENCE [LARGE SCALE GENOMIC DNA]</scope>
    <source>
        <strain evidence="8 9">CBS 114824</strain>
    </source>
</reference>
<dbReference type="GO" id="GO:0010509">
    <property type="term" value="P:intracellular polyamine homeostasis"/>
    <property type="evidence" value="ECO:0007669"/>
    <property type="project" value="TreeGrafter"/>
</dbReference>
<dbReference type="Gene3D" id="1.20.1720.10">
    <property type="entry name" value="Multidrug resistance protein D"/>
    <property type="match status" value="1"/>
</dbReference>
<name>A0A139H4E5_9PEZI</name>
<dbReference type="GO" id="GO:0015203">
    <property type="term" value="F:polyamine transmembrane transporter activity"/>
    <property type="evidence" value="ECO:0007669"/>
    <property type="project" value="TreeGrafter"/>
</dbReference>
<dbReference type="OrthoDB" id="3936150at2759"/>
<dbReference type="EMBL" id="LFZN01000146">
    <property type="protein sequence ID" value="KXS97355.1"/>
    <property type="molecule type" value="Genomic_DNA"/>
</dbReference>